<evidence type="ECO:0000256" key="2">
    <source>
        <dbReference type="ARBA" id="ARBA00023157"/>
    </source>
</evidence>
<keyword evidence="7" id="KW-1185">Reference proteome</keyword>
<dbReference type="AlphaFoldDB" id="A0AAY4AJ73"/>
<keyword evidence="2" id="KW-1015">Disulfide bond</keyword>
<gene>
    <name evidence="6" type="primary">CEACAM1</name>
</gene>
<reference evidence="6" key="2">
    <citation type="submission" date="2025-08" db="UniProtKB">
        <authorList>
            <consortium name="Ensembl"/>
        </authorList>
    </citation>
    <scope>IDENTIFICATION</scope>
</reference>
<keyword evidence="3" id="KW-0325">Glycoprotein</keyword>
<dbReference type="Pfam" id="PF13927">
    <property type="entry name" value="Ig_3"/>
    <property type="match status" value="3"/>
</dbReference>
<dbReference type="SMART" id="SM00409">
    <property type="entry name" value="IG"/>
    <property type="match status" value="7"/>
</dbReference>
<keyword evidence="1" id="KW-0732">Signal</keyword>
<dbReference type="InterPro" id="IPR013783">
    <property type="entry name" value="Ig-like_fold"/>
</dbReference>
<dbReference type="GeneTree" id="ENSGT01100000263479"/>
<protein>
    <recommendedName>
        <fullName evidence="5">Ig-like domain-containing protein</fullName>
    </recommendedName>
</protein>
<evidence type="ECO:0000256" key="3">
    <source>
        <dbReference type="ARBA" id="ARBA00023180"/>
    </source>
</evidence>
<dbReference type="InterPro" id="IPR036179">
    <property type="entry name" value="Ig-like_dom_sf"/>
</dbReference>
<sequence>MVYVDVGQNLTLDTNQKSAINVGYWIYGNTVISLWYPGSVHITPSFAPRGGMNNTSYQLSISSVQLNDAGVYILQGIKPVYYAQYTVFVEVPVSNLTLVMSNTNPIEFTSSVILTCTASGSSLTFVWMNSSSNATVNGLVQTKMNSSTVTIQNVTRHDVGPFYCIVSNHISNQNISSIKLNIRYGPSNPSITVNPERTVFKSGSVISLSCFADSNPPASYKWIHNGVVNATTEIFRLSDPNPRDSGNYTCLAYNSVTLLQASATRAVTIMDPISTVTVNAGTPIDMMNFTLGCNVSGTTDYIQWMMNGAPLNASIRIVFNDNNRTITFSPVELYDNGVYQCEASNAVSNMISPAYMLMVYYGPRSLNITSPAIIKAGVSETLICTTFSWPQSHFTWFFNNSIVAYGAEFQTGPLTTSQSGNYTCVAHNNMTNFSETKSTVITVIDPISNISVREVVTPMLNMSFTLSCDVTGTVDHIQWTMNGTYIHPDSRMTFDSSNRTVVFSSAELSDNGAYVCEASNAVSSMVSQTHTLNVNYGPWSAYIVGPSISELGSNVTFHCSSTSQPACMYTWHFNNSIVATGQTLEMNHLPLSRSGLYTCEAYNNVTKMNTTAFSQLMVIGKLHIFYSMKLIL</sequence>
<feature type="domain" description="Ig-like" evidence="5">
    <location>
        <begin position="538"/>
        <end position="614"/>
    </location>
</feature>
<dbReference type="InterPro" id="IPR052598">
    <property type="entry name" value="IgSF_CEA-related"/>
</dbReference>
<name>A0AAY4AJ73_9TELE</name>
<evidence type="ECO:0000259" key="5">
    <source>
        <dbReference type="PROSITE" id="PS50835"/>
    </source>
</evidence>
<dbReference type="InterPro" id="IPR003598">
    <property type="entry name" value="Ig_sub2"/>
</dbReference>
<dbReference type="Gene3D" id="2.60.40.10">
    <property type="entry name" value="Immunoglobulins"/>
    <property type="match status" value="7"/>
</dbReference>
<feature type="domain" description="Ig-like" evidence="5">
    <location>
        <begin position="363"/>
        <end position="442"/>
    </location>
</feature>
<reference evidence="6" key="3">
    <citation type="submission" date="2025-09" db="UniProtKB">
        <authorList>
            <consortium name="Ensembl"/>
        </authorList>
    </citation>
    <scope>IDENTIFICATION</scope>
</reference>
<dbReference type="SUPFAM" id="SSF48726">
    <property type="entry name" value="Immunoglobulin"/>
    <property type="match status" value="6"/>
</dbReference>
<feature type="domain" description="Ig-like" evidence="5">
    <location>
        <begin position="446"/>
        <end position="533"/>
    </location>
</feature>
<dbReference type="PANTHER" id="PTHR44337:SF20">
    <property type="entry name" value="CARCINOEMBRYONIC ANTIGEN-RELATED CELL ADHESION MOLECULE 5-RELATED"/>
    <property type="match status" value="1"/>
</dbReference>
<feature type="domain" description="Ig-like" evidence="5">
    <location>
        <begin position="92"/>
        <end position="176"/>
    </location>
</feature>
<evidence type="ECO:0000256" key="1">
    <source>
        <dbReference type="ARBA" id="ARBA00022729"/>
    </source>
</evidence>
<evidence type="ECO:0000256" key="4">
    <source>
        <dbReference type="ARBA" id="ARBA00023319"/>
    </source>
</evidence>
<evidence type="ECO:0000313" key="6">
    <source>
        <dbReference type="Ensembl" id="ENSDCDP00010007376.1"/>
    </source>
</evidence>
<keyword evidence="4" id="KW-0393">Immunoglobulin domain</keyword>
<dbReference type="SMART" id="SM00408">
    <property type="entry name" value="IGc2"/>
    <property type="match status" value="6"/>
</dbReference>
<organism evidence="6 7">
    <name type="scientific">Denticeps clupeoides</name>
    <name type="common">denticle herring</name>
    <dbReference type="NCBI Taxonomy" id="299321"/>
    <lineage>
        <taxon>Eukaryota</taxon>
        <taxon>Metazoa</taxon>
        <taxon>Chordata</taxon>
        <taxon>Craniata</taxon>
        <taxon>Vertebrata</taxon>
        <taxon>Euteleostomi</taxon>
        <taxon>Actinopterygii</taxon>
        <taxon>Neopterygii</taxon>
        <taxon>Teleostei</taxon>
        <taxon>Clupei</taxon>
        <taxon>Clupeiformes</taxon>
        <taxon>Denticipitoidei</taxon>
        <taxon>Denticipitidae</taxon>
        <taxon>Denticeps</taxon>
    </lineage>
</organism>
<dbReference type="InterPro" id="IPR007110">
    <property type="entry name" value="Ig-like_dom"/>
</dbReference>
<dbReference type="InterPro" id="IPR013098">
    <property type="entry name" value="Ig_I-set"/>
</dbReference>
<proteinExistence type="predicted"/>
<dbReference type="Proteomes" id="UP000694580">
    <property type="component" value="Chromosome 5"/>
</dbReference>
<dbReference type="Ensembl" id="ENSDCDT00010007711.1">
    <property type="protein sequence ID" value="ENSDCDP00010007376.1"/>
    <property type="gene ID" value="ENSDCDG00010003270.1"/>
</dbReference>
<dbReference type="InterPro" id="IPR003599">
    <property type="entry name" value="Ig_sub"/>
</dbReference>
<feature type="domain" description="Ig-like" evidence="5">
    <location>
        <begin position="271"/>
        <end position="352"/>
    </location>
</feature>
<feature type="domain" description="Ig-like" evidence="5">
    <location>
        <begin position="189"/>
        <end position="268"/>
    </location>
</feature>
<dbReference type="PROSITE" id="PS50835">
    <property type="entry name" value="IG_LIKE"/>
    <property type="match status" value="6"/>
</dbReference>
<dbReference type="Pfam" id="PF07679">
    <property type="entry name" value="I-set"/>
    <property type="match status" value="2"/>
</dbReference>
<dbReference type="PANTHER" id="PTHR44337">
    <property type="entry name" value="CARCINOEMBRYONIC ANTIGEN-RELATED CELL ADHESION MOLECULE 8"/>
    <property type="match status" value="1"/>
</dbReference>
<evidence type="ECO:0000313" key="7">
    <source>
        <dbReference type="Proteomes" id="UP000694580"/>
    </source>
</evidence>
<accession>A0AAY4AJ73</accession>
<reference evidence="6 7" key="1">
    <citation type="submission" date="2020-06" db="EMBL/GenBank/DDBJ databases">
        <authorList>
            <consortium name="Wellcome Sanger Institute Data Sharing"/>
        </authorList>
    </citation>
    <scope>NUCLEOTIDE SEQUENCE [LARGE SCALE GENOMIC DNA]</scope>
</reference>